<sequence length="176" mass="19013">MIETQLLRSANGPLDVYWEELDSDDGSPDVRCAELVLAHCTRWRSLHLRLSAGTEAGPSWLVPAAGRFDALEKLTVLGQDYTGTLERIFTVAPRLQEVFLTDSATGDVFRFSDCPSVGTNHALPRNVQSTAAHRDSQADTEPAAVLGQLKAPCRLPPRGQLARSPPAAASSLHRAA</sequence>
<accession>A0A8H6ZCL6</accession>
<evidence type="ECO:0000313" key="3">
    <source>
        <dbReference type="Proteomes" id="UP000623467"/>
    </source>
</evidence>
<proteinExistence type="predicted"/>
<organism evidence="2 3">
    <name type="scientific">Mycena sanguinolenta</name>
    <dbReference type="NCBI Taxonomy" id="230812"/>
    <lineage>
        <taxon>Eukaryota</taxon>
        <taxon>Fungi</taxon>
        <taxon>Dikarya</taxon>
        <taxon>Basidiomycota</taxon>
        <taxon>Agaricomycotina</taxon>
        <taxon>Agaricomycetes</taxon>
        <taxon>Agaricomycetidae</taxon>
        <taxon>Agaricales</taxon>
        <taxon>Marasmiineae</taxon>
        <taxon>Mycenaceae</taxon>
        <taxon>Mycena</taxon>
    </lineage>
</organism>
<feature type="region of interest" description="Disordered" evidence="1">
    <location>
        <begin position="155"/>
        <end position="176"/>
    </location>
</feature>
<dbReference type="AlphaFoldDB" id="A0A8H6ZCL6"/>
<reference evidence="2" key="1">
    <citation type="submission" date="2020-05" db="EMBL/GenBank/DDBJ databases">
        <title>Mycena genomes resolve the evolution of fungal bioluminescence.</title>
        <authorList>
            <person name="Tsai I.J."/>
        </authorList>
    </citation>
    <scope>NUCLEOTIDE SEQUENCE</scope>
    <source>
        <strain evidence="2">160909Yilan</strain>
    </source>
</reference>
<evidence type="ECO:0000313" key="2">
    <source>
        <dbReference type="EMBL" id="KAF7373220.1"/>
    </source>
</evidence>
<comment type="caution">
    <text evidence="2">The sequence shown here is derived from an EMBL/GenBank/DDBJ whole genome shotgun (WGS) entry which is preliminary data.</text>
</comment>
<name>A0A8H6ZCL6_9AGAR</name>
<dbReference type="Proteomes" id="UP000623467">
    <property type="component" value="Unassembled WGS sequence"/>
</dbReference>
<evidence type="ECO:0000256" key="1">
    <source>
        <dbReference type="SAM" id="MobiDB-lite"/>
    </source>
</evidence>
<dbReference type="EMBL" id="JACAZH010000003">
    <property type="protein sequence ID" value="KAF7373220.1"/>
    <property type="molecule type" value="Genomic_DNA"/>
</dbReference>
<feature type="compositionally biased region" description="Low complexity" evidence="1">
    <location>
        <begin position="161"/>
        <end position="176"/>
    </location>
</feature>
<protein>
    <submittedName>
        <fullName evidence="2">Uncharacterized protein</fullName>
    </submittedName>
</protein>
<dbReference type="OrthoDB" id="2835096at2759"/>
<keyword evidence="3" id="KW-1185">Reference proteome</keyword>
<gene>
    <name evidence="2" type="ORF">MSAN_00530800</name>
</gene>